<evidence type="ECO:0000256" key="7">
    <source>
        <dbReference type="ARBA" id="ARBA00038361"/>
    </source>
</evidence>
<evidence type="ECO:0000256" key="4">
    <source>
        <dbReference type="ARBA" id="ARBA00022889"/>
    </source>
</evidence>
<dbReference type="InterPro" id="IPR036179">
    <property type="entry name" value="Ig-like_dom_sf"/>
</dbReference>
<dbReference type="SMART" id="SM00409">
    <property type="entry name" value="IG"/>
    <property type="match status" value="2"/>
</dbReference>
<dbReference type="InterPro" id="IPR013098">
    <property type="entry name" value="Ig_I-set"/>
</dbReference>
<reference evidence="13" key="1">
    <citation type="submission" date="2025-08" db="UniProtKB">
        <authorList>
            <consortium name="Ensembl"/>
        </authorList>
    </citation>
    <scope>IDENTIFICATION</scope>
</reference>
<evidence type="ECO:0000256" key="1">
    <source>
        <dbReference type="ARBA" id="ARBA00004479"/>
    </source>
</evidence>
<dbReference type="PANTHER" id="PTHR12035">
    <property type="entry name" value="SIALIC ACID BINDING IMMUNOGLOBULIN-LIKE LECTIN"/>
    <property type="match status" value="1"/>
</dbReference>
<keyword evidence="2" id="KW-0812">Transmembrane</keyword>
<protein>
    <recommendedName>
        <fullName evidence="8">B-cell receptor CD22</fullName>
    </recommendedName>
    <alternativeName>
        <fullName evidence="9">Sialic acid-binding Ig-like lectin 2</fullName>
    </alternativeName>
</protein>
<dbReference type="Pfam" id="PF24518">
    <property type="entry name" value="Ig_CD22"/>
    <property type="match status" value="1"/>
</dbReference>
<dbReference type="PANTHER" id="PTHR12035:SF128">
    <property type="entry name" value="BRANCHED CHAIN KETO ACID DEHYDROGENASE E1 SUBUNIT BETA,-LIKE-RELATED"/>
    <property type="match status" value="1"/>
</dbReference>
<evidence type="ECO:0000256" key="8">
    <source>
        <dbReference type="ARBA" id="ARBA00040106"/>
    </source>
</evidence>
<dbReference type="InterPro" id="IPR013783">
    <property type="entry name" value="Ig-like_fold"/>
</dbReference>
<name>A0A3B3TY76_9TELE</name>
<dbReference type="SMART" id="SM00408">
    <property type="entry name" value="IGc2"/>
    <property type="match status" value="1"/>
</dbReference>
<dbReference type="SUPFAM" id="SSF48726">
    <property type="entry name" value="Immunoglobulin"/>
    <property type="match status" value="2"/>
</dbReference>
<dbReference type="GO" id="GO:0030246">
    <property type="term" value="F:carbohydrate binding"/>
    <property type="evidence" value="ECO:0007669"/>
    <property type="project" value="UniProtKB-KW"/>
</dbReference>
<evidence type="ECO:0000256" key="11">
    <source>
        <dbReference type="ARBA" id="ARBA00046458"/>
    </source>
</evidence>
<dbReference type="InterPro" id="IPR003598">
    <property type="entry name" value="Ig_sub2"/>
</dbReference>
<dbReference type="Pfam" id="PF07679">
    <property type="entry name" value="I-set"/>
    <property type="match status" value="1"/>
</dbReference>
<dbReference type="Proteomes" id="UP000261500">
    <property type="component" value="Unplaced"/>
</dbReference>
<keyword evidence="14" id="KW-1185">Reference proteome</keyword>
<evidence type="ECO:0000256" key="10">
    <source>
        <dbReference type="ARBA" id="ARBA00045430"/>
    </source>
</evidence>
<comment type="similarity">
    <text evidence="7">Belongs to the immunoglobulin superfamily. SIGLEC (sialic acid binding Ig-like lectin) family.</text>
</comment>
<dbReference type="Gene3D" id="2.60.40.10">
    <property type="entry name" value="Immunoglobulins"/>
    <property type="match status" value="2"/>
</dbReference>
<keyword evidence="3" id="KW-0430">Lectin</keyword>
<accession>A0A3B3TY76</accession>
<reference evidence="13" key="2">
    <citation type="submission" date="2025-09" db="UniProtKB">
        <authorList>
            <consortium name="Ensembl"/>
        </authorList>
    </citation>
    <scope>IDENTIFICATION</scope>
</reference>
<evidence type="ECO:0000256" key="3">
    <source>
        <dbReference type="ARBA" id="ARBA00022734"/>
    </source>
</evidence>
<evidence type="ECO:0000256" key="2">
    <source>
        <dbReference type="ARBA" id="ARBA00022692"/>
    </source>
</evidence>
<dbReference type="InterPro" id="IPR056386">
    <property type="entry name" value="Ig_CD22"/>
</dbReference>
<dbReference type="PROSITE" id="PS50835">
    <property type="entry name" value="IG_LIKE"/>
    <property type="match status" value="1"/>
</dbReference>
<comment type="subcellular location">
    <subcellularLocation>
        <location evidence="1">Membrane</location>
        <topology evidence="1">Single-pass type I membrane protein</topology>
    </subcellularLocation>
</comment>
<dbReference type="GO" id="GO:0033691">
    <property type="term" value="F:sialic acid binding"/>
    <property type="evidence" value="ECO:0007669"/>
    <property type="project" value="TreeGrafter"/>
</dbReference>
<sequence>PEGYCVTFNEDEIRAEVGLCAVIPCAFTSLFAPKHIIWYKCDTARCYYPEIIFHSDKNKENIQPGFKGRVSLVEPDVAQKNCSIIINDLKESDSGSYQLRVEGNSTKDVFTYKEKATLLNLTEQIKVTVTSKPQITGNQMIKEGDALNLTCSVDSVPPSLIMWSKNSLSMHPSNRTSSPNNTGSATLVVFNVTVGDSGRYICAATHENITETKYVDVKVTSLAGAPEATNGPKELVYANIDFSLLNRIPTKRIRSSKNKNTEYAEIKTNKEKGHQVEMMIEEDGETKNCVQEVKEEAEEPVYAKVEEPVYAKVEDLVEES</sequence>
<feature type="domain" description="Ig-like" evidence="12">
    <location>
        <begin position="133"/>
        <end position="220"/>
    </location>
</feature>
<dbReference type="CDD" id="cd00096">
    <property type="entry name" value="Ig"/>
    <property type="match status" value="1"/>
</dbReference>
<comment type="subunit">
    <text evidence="11">Predominantly monomer of isoform CD22-beta. Also found as heterodimer of isoform CD22-beta and a shorter isoform. Interacts with PTPN6/SHP-1, LYN, SYK, PIK3R1/PIK3R2 and PLCG1 upon phosphorylation. Interacts with GRB2, INPP5D and SHC1 upon phosphorylation. May form a complex with INPP5D/SHIP, GRB2 and SHC1.</text>
</comment>
<evidence type="ECO:0000256" key="6">
    <source>
        <dbReference type="ARBA" id="ARBA00023136"/>
    </source>
</evidence>
<comment type="function">
    <text evidence="10">Most highly expressed siglec (sialic acid-binding immunoglobulin-like lectin) on B-cells that plays a role in various aspects of B-cell biology including differentiation, antigen presentation, and trafficking to bone marrow. Binds to alpha 2,6-linked sialic acid residues of surface molecules such as CD22 itself, CD45 and IgM in a cis configuration. Can also bind to ligands on other cells as an adhesion molecule in a trans configuration. Acts as an inhibitory coreceptor on the surface of B-cells and inhibits B-cell receptor induced signaling, characterized by inhibition of the calcium mobilization and cellular activation. Mechanistically, the immunoreceptor tyrosine-based inhibitory motif domain is phosphorylated by the Src kinase LYN, which in turn leads to the recruitment of the protein tyrosine phosphatase 1/PTPN6, leading to the negative regulation of BCR signaling. If this negative signaling from is of sufficient strength, apoptosis of the B-cell can be induced.</text>
</comment>
<organism evidence="13 14">
    <name type="scientific">Poecilia latipinna</name>
    <name type="common">sailfin molly</name>
    <dbReference type="NCBI Taxonomy" id="48699"/>
    <lineage>
        <taxon>Eukaryota</taxon>
        <taxon>Metazoa</taxon>
        <taxon>Chordata</taxon>
        <taxon>Craniata</taxon>
        <taxon>Vertebrata</taxon>
        <taxon>Euteleostomi</taxon>
        <taxon>Actinopterygii</taxon>
        <taxon>Neopterygii</taxon>
        <taxon>Teleostei</taxon>
        <taxon>Neoteleostei</taxon>
        <taxon>Acanthomorphata</taxon>
        <taxon>Ovalentaria</taxon>
        <taxon>Atherinomorphae</taxon>
        <taxon>Cyprinodontiformes</taxon>
        <taxon>Poeciliidae</taxon>
        <taxon>Poeciliinae</taxon>
        <taxon>Poecilia</taxon>
    </lineage>
</organism>
<dbReference type="GeneTree" id="ENSGT01150000286924"/>
<dbReference type="InterPro" id="IPR003599">
    <property type="entry name" value="Ig_sub"/>
</dbReference>
<dbReference type="GO" id="GO:0007155">
    <property type="term" value="P:cell adhesion"/>
    <property type="evidence" value="ECO:0007669"/>
    <property type="project" value="UniProtKB-KW"/>
</dbReference>
<evidence type="ECO:0000259" key="12">
    <source>
        <dbReference type="PROSITE" id="PS50835"/>
    </source>
</evidence>
<keyword evidence="4" id="KW-0130">Cell adhesion</keyword>
<evidence type="ECO:0000256" key="5">
    <source>
        <dbReference type="ARBA" id="ARBA00022989"/>
    </source>
</evidence>
<dbReference type="InterPro" id="IPR007110">
    <property type="entry name" value="Ig-like_dom"/>
</dbReference>
<evidence type="ECO:0000313" key="13">
    <source>
        <dbReference type="Ensembl" id="ENSPLAP00000005457.1"/>
    </source>
</evidence>
<dbReference type="InterPro" id="IPR051036">
    <property type="entry name" value="SIGLEC"/>
</dbReference>
<evidence type="ECO:0000313" key="14">
    <source>
        <dbReference type="Proteomes" id="UP000261500"/>
    </source>
</evidence>
<proteinExistence type="inferred from homology"/>
<dbReference type="GO" id="GO:0005886">
    <property type="term" value="C:plasma membrane"/>
    <property type="evidence" value="ECO:0007669"/>
    <property type="project" value="TreeGrafter"/>
</dbReference>
<dbReference type="AlphaFoldDB" id="A0A3B3TY76"/>
<keyword evidence="5" id="KW-1133">Transmembrane helix</keyword>
<evidence type="ECO:0000256" key="9">
    <source>
        <dbReference type="ARBA" id="ARBA00041781"/>
    </source>
</evidence>
<keyword evidence="6" id="KW-0472">Membrane</keyword>
<dbReference type="Ensembl" id="ENSPLAT00000007911.1">
    <property type="protein sequence ID" value="ENSPLAP00000005457.1"/>
    <property type="gene ID" value="ENSPLAG00000007437.1"/>
</dbReference>